<dbReference type="PROSITE" id="PS00254">
    <property type="entry name" value="INTERLEUKIN_6"/>
    <property type="match status" value="1"/>
</dbReference>
<evidence type="ECO:0000256" key="5">
    <source>
        <dbReference type="ARBA" id="ARBA00022514"/>
    </source>
</evidence>
<dbReference type="GO" id="GO:0008083">
    <property type="term" value="F:growth factor activity"/>
    <property type="evidence" value="ECO:0007669"/>
    <property type="project" value="UniProtKB-KW"/>
</dbReference>
<evidence type="ECO:0000256" key="4">
    <source>
        <dbReference type="ARBA" id="ARBA00022486"/>
    </source>
</evidence>
<dbReference type="InterPro" id="IPR003574">
    <property type="entry name" value="IL-6-like"/>
</dbReference>
<name>A0AAV1MRT8_SCOSC</name>
<evidence type="ECO:0000256" key="3">
    <source>
        <dbReference type="ARBA" id="ARBA00019464"/>
    </source>
</evidence>
<keyword evidence="13" id="KW-1185">Reference proteome</keyword>
<dbReference type="InterPro" id="IPR030474">
    <property type="entry name" value="IL-6/GCSF/MGF"/>
</dbReference>
<dbReference type="Proteomes" id="UP001314229">
    <property type="component" value="Unassembled WGS sequence"/>
</dbReference>
<gene>
    <name evidence="12" type="ORF">FSCOSCO3_A014316</name>
</gene>
<keyword evidence="11" id="KW-0732">Signal</keyword>
<dbReference type="GO" id="GO:0005125">
    <property type="term" value="F:cytokine activity"/>
    <property type="evidence" value="ECO:0007669"/>
    <property type="project" value="UniProtKB-KW"/>
</dbReference>
<evidence type="ECO:0000256" key="9">
    <source>
        <dbReference type="ARBA" id="ARBA00023441"/>
    </source>
</evidence>
<evidence type="ECO:0000256" key="1">
    <source>
        <dbReference type="ARBA" id="ARBA00004613"/>
    </source>
</evidence>
<dbReference type="PANTHER" id="PTHR48494">
    <property type="entry name" value="INTERLEUKIN-6"/>
    <property type="match status" value="1"/>
</dbReference>
<accession>A0AAV1MRT8</accession>
<keyword evidence="5" id="KW-0202">Cytokine</keyword>
<keyword evidence="6" id="KW-0964">Secreted</keyword>
<sequence>MPHTLNSYWLSALILAALLLPASGAPVKDALTESPAGDPSGEGEMPSDLLSDSPRWGPFLAITKYHRKEFEDEFKDDVKYHFLENYKISSATASCPMSNFSKEACLLRLVHGLQTYEVLLRHVVKEYPSKLILSGFKYRSDSMISLIKEKMRHPERVSALSSNQEETLLREVDNPNIFHRKMTAHSILRQFHFFLVDSLVSLRKKEMLKGSMS</sequence>
<dbReference type="EMBL" id="CAWUFR010000001">
    <property type="protein sequence ID" value="CAK6949573.1"/>
    <property type="molecule type" value="Genomic_DNA"/>
</dbReference>
<proteinExistence type="inferred from homology"/>
<organism evidence="12 13">
    <name type="scientific">Scomber scombrus</name>
    <name type="common">Atlantic mackerel</name>
    <name type="synonym">Scomber vernalis</name>
    <dbReference type="NCBI Taxonomy" id="13677"/>
    <lineage>
        <taxon>Eukaryota</taxon>
        <taxon>Metazoa</taxon>
        <taxon>Chordata</taxon>
        <taxon>Craniata</taxon>
        <taxon>Vertebrata</taxon>
        <taxon>Euteleostomi</taxon>
        <taxon>Actinopterygii</taxon>
        <taxon>Neopterygii</taxon>
        <taxon>Teleostei</taxon>
        <taxon>Neoteleostei</taxon>
        <taxon>Acanthomorphata</taxon>
        <taxon>Pelagiaria</taxon>
        <taxon>Scombriformes</taxon>
        <taxon>Scombridae</taxon>
        <taxon>Scomber</taxon>
    </lineage>
</organism>
<dbReference type="GO" id="GO:0005615">
    <property type="term" value="C:extracellular space"/>
    <property type="evidence" value="ECO:0007669"/>
    <property type="project" value="UniProtKB-KW"/>
</dbReference>
<feature type="signal peptide" evidence="11">
    <location>
        <begin position="1"/>
        <end position="24"/>
    </location>
</feature>
<dbReference type="AlphaFoldDB" id="A0AAV1MRT8"/>
<evidence type="ECO:0000256" key="7">
    <source>
        <dbReference type="ARBA" id="ARBA00023030"/>
    </source>
</evidence>
<evidence type="ECO:0000313" key="13">
    <source>
        <dbReference type="Proteomes" id="UP001314229"/>
    </source>
</evidence>
<reference evidence="12 13" key="1">
    <citation type="submission" date="2024-01" db="EMBL/GenBank/DDBJ databases">
        <authorList>
            <person name="Alioto T."/>
            <person name="Alioto T."/>
            <person name="Gomez Garrido J."/>
        </authorList>
    </citation>
    <scope>NUCLEOTIDE SEQUENCE [LARGE SCALE GENOMIC DNA]</scope>
</reference>
<dbReference type="InterPro" id="IPR009079">
    <property type="entry name" value="4_helix_cytokine-like_core"/>
</dbReference>
<dbReference type="PANTHER" id="PTHR48494:SF1">
    <property type="entry name" value="INTERLEUKIN-6"/>
    <property type="match status" value="1"/>
</dbReference>
<comment type="subcellular location">
    <subcellularLocation>
        <location evidence="1">Secreted</location>
    </subcellularLocation>
</comment>
<evidence type="ECO:0000256" key="11">
    <source>
        <dbReference type="SAM" id="SignalP"/>
    </source>
</evidence>
<feature type="chain" id="PRO_5043819106" description="Interleukin-6" evidence="11">
    <location>
        <begin position="25"/>
        <end position="213"/>
    </location>
</feature>
<keyword evidence="4" id="KW-0011">Acute phase</keyword>
<dbReference type="InterPro" id="IPR030473">
    <property type="entry name" value="IL6/GCSF/MGF_CS"/>
</dbReference>
<keyword evidence="7" id="KW-0339">Growth factor</keyword>
<evidence type="ECO:0000256" key="2">
    <source>
        <dbReference type="ARBA" id="ARBA00007432"/>
    </source>
</evidence>
<evidence type="ECO:0000256" key="8">
    <source>
        <dbReference type="ARBA" id="ARBA00023157"/>
    </source>
</evidence>
<dbReference type="GO" id="GO:0005138">
    <property type="term" value="F:interleukin-6 receptor binding"/>
    <property type="evidence" value="ECO:0007669"/>
    <property type="project" value="InterPro"/>
</dbReference>
<comment type="similarity">
    <text evidence="2">Belongs to the IL-6 superfamily.</text>
</comment>
<keyword evidence="8" id="KW-1015">Disulfide bond</keyword>
<dbReference type="Gene3D" id="1.20.1250.10">
    <property type="match status" value="1"/>
</dbReference>
<feature type="region of interest" description="Disordered" evidence="10">
    <location>
        <begin position="30"/>
        <end position="52"/>
    </location>
</feature>
<dbReference type="PRINTS" id="PR00433">
    <property type="entry name" value="IL6GCSFMGF"/>
</dbReference>
<dbReference type="GO" id="GO:0006955">
    <property type="term" value="P:immune response"/>
    <property type="evidence" value="ECO:0007669"/>
    <property type="project" value="InterPro"/>
</dbReference>
<comment type="function">
    <text evidence="9">Cytokine with a wide variety of biological functions in immunity, tissue regeneration, and metabolism. Binds to IL6R, then the complex associates to the signaling subunit IL6ST/gp130 to trigger the intracellular IL6-signaling pathway. The interaction with the membrane-bound IL6R and IL6ST stimulates 'classic signaling', whereas the binding of IL6 and soluble IL6R to IL6ST stimulates 'trans-signaling'. Alternatively, 'cluster signaling' occurs when membrane-bound IL6:IL6R complexes on transmitter cells activate IL6ST receptors on neighboring receiver cells.</text>
</comment>
<dbReference type="SMART" id="SM00126">
    <property type="entry name" value="IL6"/>
    <property type="match status" value="1"/>
</dbReference>
<dbReference type="GO" id="GO:0006953">
    <property type="term" value="P:acute-phase response"/>
    <property type="evidence" value="ECO:0007669"/>
    <property type="project" value="UniProtKB-KW"/>
</dbReference>
<evidence type="ECO:0000256" key="10">
    <source>
        <dbReference type="SAM" id="MobiDB-lite"/>
    </source>
</evidence>
<dbReference type="Pfam" id="PF00489">
    <property type="entry name" value="IL6"/>
    <property type="match status" value="1"/>
</dbReference>
<protein>
    <recommendedName>
        <fullName evidence="3">Interleukin-6</fullName>
    </recommendedName>
</protein>
<dbReference type="SUPFAM" id="SSF47266">
    <property type="entry name" value="4-helical cytokines"/>
    <property type="match status" value="1"/>
</dbReference>
<comment type="caution">
    <text evidence="12">The sequence shown here is derived from an EMBL/GenBank/DDBJ whole genome shotgun (WGS) entry which is preliminary data.</text>
</comment>
<evidence type="ECO:0000256" key="6">
    <source>
        <dbReference type="ARBA" id="ARBA00022525"/>
    </source>
</evidence>
<dbReference type="GO" id="GO:0030154">
    <property type="term" value="P:cell differentiation"/>
    <property type="evidence" value="ECO:0007669"/>
    <property type="project" value="InterPro"/>
</dbReference>
<evidence type="ECO:0000313" key="12">
    <source>
        <dbReference type="EMBL" id="CAK6949573.1"/>
    </source>
</evidence>